<dbReference type="Proteomes" id="UP000324222">
    <property type="component" value="Unassembled WGS sequence"/>
</dbReference>
<evidence type="ECO:0000313" key="2">
    <source>
        <dbReference type="Proteomes" id="UP000324222"/>
    </source>
</evidence>
<comment type="caution">
    <text evidence="1">The sequence shown here is derived from an EMBL/GenBank/DDBJ whole genome shotgun (WGS) entry which is preliminary data.</text>
</comment>
<reference evidence="1 2" key="1">
    <citation type="submission" date="2019-05" db="EMBL/GenBank/DDBJ databases">
        <title>Another draft genome of Portunus trituberculatus and its Hox gene families provides insights of decapod evolution.</title>
        <authorList>
            <person name="Jeong J.-H."/>
            <person name="Song I."/>
            <person name="Kim S."/>
            <person name="Choi T."/>
            <person name="Kim D."/>
            <person name="Ryu S."/>
            <person name="Kim W."/>
        </authorList>
    </citation>
    <scope>NUCLEOTIDE SEQUENCE [LARGE SCALE GENOMIC DNA]</scope>
    <source>
        <tissue evidence="1">Muscle</tissue>
    </source>
</reference>
<protein>
    <submittedName>
        <fullName evidence="1">Uncharacterized protein</fullName>
    </submittedName>
</protein>
<name>A0A5B7GYA5_PORTR</name>
<proteinExistence type="predicted"/>
<dbReference type="EMBL" id="VSRR010018673">
    <property type="protein sequence ID" value="MPC61584.1"/>
    <property type="molecule type" value="Genomic_DNA"/>
</dbReference>
<organism evidence="1 2">
    <name type="scientific">Portunus trituberculatus</name>
    <name type="common">Swimming crab</name>
    <name type="synonym">Neptunus trituberculatus</name>
    <dbReference type="NCBI Taxonomy" id="210409"/>
    <lineage>
        <taxon>Eukaryota</taxon>
        <taxon>Metazoa</taxon>
        <taxon>Ecdysozoa</taxon>
        <taxon>Arthropoda</taxon>
        <taxon>Crustacea</taxon>
        <taxon>Multicrustacea</taxon>
        <taxon>Malacostraca</taxon>
        <taxon>Eumalacostraca</taxon>
        <taxon>Eucarida</taxon>
        <taxon>Decapoda</taxon>
        <taxon>Pleocyemata</taxon>
        <taxon>Brachyura</taxon>
        <taxon>Eubrachyura</taxon>
        <taxon>Portunoidea</taxon>
        <taxon>Portunidae</taxon>
        <taxon>Portuninae</taxon>
        <taxon>Portunus</taxon>
    </lineage>
</organism>
<keyword evidence="2" id="KW-1185">Reference proteome</keyword>
<dbReference type="AlphaFoldDB" id="A0A5B7GYA5"/>
<sequence>MLQCVHQCGLLKRVIRAKKVLVCCDAPQWSLHEVLQYVTFEGIVHLQERHYFLCALFLITLATSSQHRTPNLSPSFNVNGKAVTLAPSPMFLVKNEQADNLISLLRVPAFMEDSSAHPLFPVHALRDYMACTARVCEDHLFYNSVSCKSLTLRTVAWILCRIVEDPDPGKAPRRTGSGGLTLGG</sequence>
<evidence type="ECO:0000313" key="1">
    <source>
        <dbReference type="EMBL" id="MPC61584.1"/>
    </source>
</evidence>
<gene>
    <name evidence="1" type="ORF">E2C01_055658</name>
</gene>
<accession>A0A5B7GYA5</accession>